<dbReference type="InterPro" id="IPR050147">
    <property type="entry name" value="Ser/Thr_Dehydratase"/>
</dbReference>
<dbReference type="Gene3D" id="3.40.50.1100">
    <property type="match status" value="2"/>
</dbReference>
<comment type="caution">
    <text evidence="5">The sequence shown here is derived from an EMBL/GenBank/DDBJ whole genome shotgun (WGS) entry which is preliminary data.</text>
</comment>
<dbReference type="RefSeq" id="WP_310910525.1">
    <property type="nucleotide sequence ID" value="NZ_JAVLVT010000001.1"/>
</dbReference>
<reference evidence="6" key="1">
    <citation type="submission" date="2023-07" db="EMBL/GenBank/DDBJ databases">
        <title>Novel species in the genus Lipingzhangella isolated from Sambhar Salt Lake.</title>
        <authorList>
            <person name="Jiya N."/>
            <person name="Kajale S."/>
            <person name="Sharma A."/>
        </authorList>
    </citation>
    <scope>NUCLEOTIDE SEQUENCE [LARGE SCALE GENOMIC DNA]</scope>
    <source>
        <strain evidence="6">LS1_29</strain>
    </source>
</reference>
<evidence type="ECO:0000256" key="2">
    <source>
        <dbReference type="ARBA" id="ARBA00022898"/>
    </source>
</evidence>
<proteinExistence type="predicted"/>
<dbReference type="Proteomes" id="UP001250214">
    <property type="component" value="Unassembled WGS sequence"/>
</dbReference>
<dbReference type="SUPFAM" id="SSF53686">
    <property type="entry name" value="Tryptophan synthase beta subunit-like PLP-dependent enzymes"/>
    <property type="match status" value="1"/>
</dbReference>
<keyword evidence="2" id="KW-0663">Pyridoxal phosphate</keyword>
<accession>A0ABU2H1Y3</accession>
<name>A0ABU2H1Y3_9ACTN</name>
<dbReference type="PANTHER" id="PTHR48078">
    <property type="entry name" value="THREONINE DEHYDRATASE, MITOCHONDRIAL-RELATED"/>
    <property type="match status" value="1"/>
</dbReference>
<comment type="cofactor">
    <cofactor evidence="1">
        <name>pyridoxal 5'-phosphate</name>
        <dbReference type="ChEBI" id="CHEBI:597326"/>
    </cofactor>
</comment>
<keyword evidence="3" id="KW-0456">Lyase</keyword>
<evidence type="ECO:0000256" key="1">
    <source>
        <dbReference type="ARBA" id="ARBA00001933"/>
    </source>
</evidence>
<keyword evidence="6" id="KW-1185">Reference proteome</keyword>
<protein>
    <submittedName>
        <fullName evidence="5">Threonine/serine dehydratase</fullName>
    </submittedName>
</protein>
<organism evidence="5 6">
    <name type="scientific">Lipingzhangella rawalii</name>
    <dbReference type="NCBI Taxonomy" id="2055835"/>
    <lineage>
        <taxon>Bacteria</taxon>
        <taxon>Bacillati</taxon>
        <taxon>Actinomycetota</taxon>
        <taxon>Actinomycetes</taxon>
        <taxon>Streptosporangiales</taxon>
        <taxon>Nocardiopsidaceae</taxon>
        <taxon>Lipingzhangella</taxon>
    </lineage>
</organism>
<dbReference type="InterPro" id="IPR000634">
    <property type="entry name" value="Ser/Thr_deHydtase_PyrdxlP-BS"/>
</dbReference>
<dbReference type="PANTHER" id="PTHR48078:SF6">
    <property type="entry name" value="L-THREONINE DEHYDRATASE CATABOLIC TDCB"/>
    <property type="match status" value="1"/>
</dbReference>
<dbReference type="InterPro" id="IPR001926">
    <property type="entry name" value="TrpB-like_PALP"/>
</dbReference>
<sequence>MRLVSLEDVRVAAERIQGRVTHTPLVAGPPGPVELMLKPESLQPVGSFKLRGATNALARLSPRQRQLGVVTHSSGNHGRALAQAARTVDARCVVVVPQGAAEVKVAAIRAAGAEVVVVPPADRLHRARQIAESSGMALVPPFDHPDIIAGQGTVGWEIASQAPDVEVVVVPVGGGGLAAGTATALRSMRPEVTVVGVEPELAGDAAQSLATGRLTVWPPGHTGRTVADGLRTGLSELTFAHLCERLDDIVTVREDEIRTAVRRLATEARLVAEPSGAVATAAVLGERTPPGRTVAVVSGGNVDLSLLREVLA</sequence>
<dbReference type="InterPro" id="IPR036052">
    <property type="entry name" value="TrpB-like_PALP_sf"/>
</dbReference>
<evidence type="ECO:0000313" key="6">
    <source>
        <dbReference type="Proteomes" id="UP001250214"/>
    </source>
</evidence>
<dbReference type="PROSITE" id="PS00165">
    <property type="entry name" value="DEHYDRATASE_SER_THR"/>
    <property type="match status" value="1"/>
</dbReference>
<evidence type="ECO:0000313" key="5">
    <source>
        <dbReference type="EMBL" id="MDS1269012.1"/>
    </source>
</evidence>
<evidence type="ECO:0000256" key="3">
    <source>
        <dbReference type="ARBA" id="ARBA00023239"/>
    </source>
</evidence>
<dbReference type="CDD" id="cd01562">
    <property type="entry name" value="Thr-dehyd"/>
    <property type="match status" value="1"/>
</dbReference>
<feature type="domain" description="Tryptophan synthase beta chain-like PALP" evidence="4">
    <location>
        <begin position="20"/>
        <end position="299"/>
    </location>
</feature>
<dbReference type="EMBL" id="JAVLVT010000001">
    <property type="protein sequence ID" value="MDS1269012.1"/>
    <property type="molecule type" value="Genomic_DNA"/>
</dbReference>
<evidence type="ECO:0000259" key="4">
    <source>
        <dbReference type="Pfam" id="PF00291"/>
    </source>
</evidence>
<dbReference type="Pfam" id="PF00291">
    <property type="entry name" value="PALP"/>
    <property type="match status" value="1"/>
</dbReference>
<gene>
    <name evidence="5" type="ORF">RIF23_01745</name>
</gene>